<proteinExistence type="predicted"/>
<dbReference type="SMART" id="SM00342">
    <property type="entry name" value="HTH_ARAC"/>
    <property type="match status" value="1"/>
</dbReference>
<dbReference type="EMBL" id="JXAK01000080">
    <property type="protein sequence ID" value="KIL38044.1"/>
    <property type="molecule type" value="Genomic_DNA"/>
</dbReference>
<evidence type="ECO:0000256" key="1">
    <source>
        <dbReference type="ARBA" id="ARBA00023015"/>
    </source>
</evidence>
<dbReference type="Gene3D" id="1.10.10.60">
    <property type="entry name" value="Homeodomain-like"/>
    <property type="match status" value="2"/>
</dbReference>
<keyword evidence="3" id="KW-0804">Transcription</keyword>
<dbReference type="InterPro" id="IPR009057">
    <property type="entry name" value="Homeodomain-like_sf"/>
</dbReference>
<dbReference type="Pfam" id="PF00072">
    <property type="entry name" value="Response_reg"/>
    <property type="match status" value="1"/>
</dbReference>
<reference evidence="7 8" key="1">
    <citation type="submission" date="2014-12" db="EMBL/GenBank/DDBJ databases">
        <title>Draft genome sequence of Paenibacillus kamchatkensis strain B-2647.</title>
        <authorList>
            <person name="Karlyshev A.V."/>
            <person name="Kudryashova E.B."/>
        </authorList>
    </citation>
    <scope>NUCLEOTIDE SEQUENCE [LARGE SCALE GENOMIC DNA]</scope>
    <source>
        <strain evidence="7 8">VKM B-2647</strain>
    </source>
</reference>
<protein>
    <recommendedName>
        <fullName evidence="9">DNA-binding response regulator</fullName>
    </recommendedName>
</protein>
<dbReference type="Proteomes" id="UP000031967">
    <property type="component" value="Unassembled WGS sequence"/>
</dbReference>
<dbReference type="PANTHER" id="PTHR43280">
    <property type="entry name" value="ARAC-FAMILY TRANSCRIPTIONAL REGULATOR"/>
    <property type="match status" value="1"/>
</dbReference>
<gene>
    <name evidence="7" type="ORF">SD70_29035</name>
</gene>
<dbReference type="SUPFAM" id="SSF46689">
    <property type="entry name" value="Homeodomain-like"/>
    <property type="match status" value="2"/>
</dbReference>
<feature type="domain" description="HTH araC/xylS-type" evidence="5">
    <location>
        <begin position="257"/>
        <end position="355"/>
    </location>
</feature>
<organism evidence="7 8">
    <name type="scientific">Gordoniibacillus kamchatkensis</name>
    <dbReference type="NCBI Taxonomy" id="1590651"/>
    <lineage>
        <taxon>Bacteria</taxon>
        <taxon>Bacillati</taxon>
        <taxon>Bacillota</taxon>
        <taxon>Bacilli</taxon>
        <taxon>Bacillales</taxon>
        <taxon>Paenibacillaceae</taxon>
        <taxon>Gordoniibacillus</taxon>
    </lineage>
</organism>
<evidence type="ECO:0000313" key="7">
    <source>
        <dbReference type="EMBL" id="KIL38044.1"/>
    </source>
</evidence>
<dbReference type="CDD" id="cd17536">
    <property type="entry name" value="REC_YesN-like"/>
    <property type="match status" value="1"/>
</dbReference>
<name>A0ABR5AAK0_9BACL</name>
<keyword evidence="8" id="KW-1185">Reference proteome</keyword>
<keyword evidence="2" id="KW-0238">DNA-binding</keyword>
<evidence type="ECO:0000313" key="8">
    <source>
        <dbReference type="Proteomes" id="UP000031967"/>
    </source>
</evidence>
<dbReference type="PROSITE" id="PS01124">
    <property type="entry name" value="HTH_ARAC_FAMILY_2"/>
    <property type="match status" value="1"/>
</dbReference>
<dbReference type="SUPFAM" id="SSF52172">
    <property type="entry name" value="CheY-like"/>
    <property type="match status" value="1"/>
</dbReference>
<dbReference type="PROSITE" id="PS50110">
    <property type="entry name" value="RESPONSE_REGULATORY"/>
    <property type="match status" value="1"/>
</dbReference>
<feature type="modified residue" description="4-aspartylphosphate" evidence="4">
    <location>
        <position position="55"/>
    </location>
</feature>
<evidence type="ECO:0000256" key="3">
    <source>
        <dbReference type="ARBA" id="ARBA00023163"/>
    </source>
</evidence>
<comment type="caution">
    <text evidence="7">The sequence shown here is derived from an EMBL/GenBank/DDBJ whole genome shotgun (WGS) entry which is preliminary data.</text>
</comment>
<sequence>MISTLIVDDEKLVRKGLISTMPWEKFHIQIVGEANNGQAALDYMHKSKVDLLFADLTMPVMSGFELIEAVRADFPETLIVVLTCHQDFDYIQKAMRLGAIDYIVKTQLEQESMDEVLSRIALRVSYEQSLRISSAAASGSLSATTGKGGEESRKEKEWPALKEQWLSLQWIHNDALFDKLCNYAFHSKEDPISQGIIASLEHCPVVFNDEELRCDLERLFALQSWPAVVRLLSKIRTNLRNNIERLPYFRDIVINVVHVLRYIHQTEDFMMNRDDLAARFGMSRGYFSQCFKNIVGKSYGEYLKELQIRKAKTLIRQTDFPIYWIAEKSGYKDEKYFSKLFRSRVGMNPMEYRKLCKGSESEL</sequence>
<dbReference type="PANTHER" id="PTHR43280:SF2">
    <property type="entry name" value="HTH-TYPE TRANSCRIPTIONAL REGULATOR EXSA"/>
    <property type="match status" value="1"/>
</dbReference>
<dbReference type="SMART" id="SM00448">
    <property type="entry name" value="REC"/>
    <property type="match status" value="1"/>
</dbReference>
<keyword evidence="4" id="KW-0597">Phosphoprotein</keyword>
<dbReference type="PROSITE" id="PS00041">
    <property type="entry name" value="HTH_ARAC_FAMILY_1"/>
    <property type="match status" value="1"/>
</dbReference>
<dbReference type="InterPro" id="IPR001789">
    <property type="entry name" value="Sig_transdc_resp-reg_receiver"/>
</dbReference>
<accession>A0ABR5AAK0</accession>
<dbReference type="InterPro" id="IPR018060">
    <property type="entry name" value="HTH_AraC"/>
</dbReference>
<evidence type="ECO:0000256" key="2">
    <source>
        <dbReference type="ARBA" id="ARBA00023125"/>
    </source>
</evidence>
<evidence type="ECO:0000259" key="6">
    <source>
        <dbReference type="PROSITE" id="PS50110"/>
    </source>
</evidence>
<evidence type="ECO:0000259" key="5">
    <source>
        <dbReference type="PROSITE" id="PS01124"/>
    </source>
</evidence>
<dbReference type="InterPro" id="IPR018062">
    <property type="entry name" value="HTH_AraC-typ_CS"/>
</dbReference>
<feature type="domain" description="Response regulatory" evidence="6">
    <location>
        <begin position="3"/>
        <end position="120"/>
    </location>
</feature>
<keyword evidence="1" id="KW-0805">Transcription regulation</keyword>
<dbReference type="RefSeq" id="WP_041052039.1">
    <property type="nucleotide sequence ID" value="NZ_JXAK01000080.1"/>
</dbReference>
<evidence type="ECO:0008006" key="9">
    <source>
        <dbReference type="Google" id="ProtNLM"/>
    </source>
</evidence>
<dbReference type="InterPro" id="IPR011006">
    <property type="entry name" value="CheY-like_superfamily"/>
</dbReference>
<dbReference type="Pfam" id="PF12833">
    <property type="entry name" value="HTH_18"/>
    <property type="match status" value="1"/>
</dbReference>
<evidence type="ECO:0000256" key="4">
    <source>
        <dbReference type="PROSITE-ProRule" id="PRU00169"/>
    </source>
</evidence>
<dbReference type="Gene3D" id="3.40.50.2300">
    <property type="match status" value="1"/>
</dbReference>